<evidence type="ECO:0000256" key="5">
    <source>
        <dbReference type="ARBA" id="ARBA00037900"/>
    </source>
</evidence>
<evidence type="ECO:0000256" key="7">
    <source>
        <dbReference type="ARBA" id="ARBA00043224"/>
    </source>
</evidence>
<evidence type="ECO:0000313" key="9">
    <source>
        <dbReference type="EMBL" id="WAS97004.1"/>
    </source>
</evidence>
<comment type="pathway">
    <text evidence="5">Cofactor biosynthesis; nicotinate biosynthesis; nicotinate from nicotinamide: step 1/1.</text>
</comment>
<evidence type="ECO:0000256" key="6">
    <source>
        <dbReference type="ARBA" id="ARBA00039017"/>
    </source>
</evidence>
<dbReference type="InterPro" id="IPR036380">
    <property type="entry name" value="Isochorismatase-like_sf"/>
</dbReference>
<keyword evidence="2" id="KW-0662">Pyridine nucleotide biosynthesis</keyword>
<feature type="domain" description="Isochorismatase-like" evidence="8">
    <location>
        <begin position="3"/>
        <end position="201"/>
    </location>
</feature>
<reference evidence="9" key="1">
    <citation type="submission" date="2022-11" db="EMBL/GenBank/DDBJ databases">
        <title>Minimal conservation of predation-associated metabolite biosynthetic gene clusters underscores biosynthetic potential of Myxococcota including descriptions for ten novel species: Archangium lansinium sp. nov., Myxococcus landrumus sp. nov., Nannocystis bai.</title>
        <authorList>
            <person name="Ahearne A."/>
            <person name="Stevens C."/>
            <person name="Dowd S."/>
        </authorList>
    </citation>
    <scope>NUCLEOTIDE SEQUENCE</scope>
    <source>
        <strain evidence="9">Fl3</strain>
    </source>
</reference>
<evidence type="ECO:0000313" key="10">
    <source>
        <dbReference type="Proteomes" id="UP001164459"/>
    </source>
</evidence>
<name>A0ABY7HCL5_9BACT</name>
<dbReference type="NCBIfam" id="NF008623">
    <property type="entry name" value="PRK11609.1"/>
    <property type="match status" value="1"/>
</dbReference>
<dbReference type="InterPro" id="IPR000868">
    <property type="entry name" value="Isochorismatase-like_dom"/>
</dbReference>
<dbReference type="InterPro" id="IPR052347">
    <property type="entry name" value="Isochorismatase_Nicotinamidase"/>
</dbReference>
<keyword evidence="3" id="KW-0479">Metal-binding</keyword>
<gene>
    <name evidence="9" type="primary">pncA</name>
    <name evidence="9" type="ORF">O0S08_12720</name>
</gene>
<keyword evidence="4 9" id="KW-0378">Hydrolase</keyword>
<dbReference type="RefSeq" id="WP_269039368.1">
    <property type="nucleotide sequence ID" value="NZ_CP114040.1"/>
</dbReference>
<sequence length="205" mass="21697">MRALILVDIQNDFLPGGALAVPEGDRVIAVANALMPMFPLVVATQDWHPPDHGSFAANHPGRSPGEVVTLAGLQQVLWPTHCVQGTRGAEFARTLQQGPVAQIFVKGVDPEVDSYSGFFDNGRRRSTGLGEYLRAHEVREAVVLGLATDYCVKFTALDALSLGIATTLVEDGCRGVELRPGDVAAALTEVRAAGGAVRRSADLLG</sequence>
<protein>
    <recommendedName>
        <fullName evidence="6">nicotinamidase</fullName>
        <ecNumber evidence="6">3.5.1.19</ecNumber>
    </recommendedName>
    <alternativeName>
        <fullName evidence="7">Nicotinamide deamidase</fullName>
    </alternativeName>
</protein>
<dbReference type="Gene3D" id="3.40.50.850">
    <property type="entry name" value="Isochorismatase-like"/>
    <property type="match status" value="1"/>
</dbReference>
<organism evidence="9 10">
    <name type="scientific">Nannocystis punicea</name>
    <dbReference type="NCBI Taxonomy" id="2995304"/>
    <lineage>
        <taxon>Bacteria</taxon>
        <taxon>Pseudomonadati</taxon>
        <taxon>Myxococcota</taxon>
        <taxon>Polyangia</taxon>
        <taxon>Nannocystales</taxon>
        <taxon>Nannocystaceae</taxon>
        <taxon>Nannocystis</taxon>
    </lineage>
</organism>
<evidence type="ECO:0000259" key="8">
    <source>
        <dbReference type="Pfam" id="PF00857"/>
    </source>
</evidence>
<accession>A0ABY7HCL5</accession>
<evidence type="ECO:0000256" key="2">
    <source>
        <dbReference type="ARBA" id="ARBA00022642"/>
    </source>
</evidence>
<dbReference type="EMBL" id="CP114040">
    <property type="protein sequence ID" value="WAS97004.1"/>
    <property type="molecule type" value="Genomic_DNA"/>
</dbReference>
<dbReference type="PANTHER" id="PTHR11080">
    <property type="entry name" value="PYRAZINAMIDASE/NICOTINAMIDASE"/>
    <property type="match status" value="1"/>
</dbReference>
<dbReference type="CDD" id="cd01011">
    <property type="entry name" value="nicotinamidase"/>
    <property type="match status" value="1"/>
</dbReference>
<dbReference type="Proteomes" id="UP001164459">
    <property type="component" value="Chromosome"/>
</dbReference>
<dbReference type="GO" id="GO:0008936">
    <property type="term" value="F:nicotinamidase activity"/>
    <property type="evidence" value="ECO:0007669"/>
    <property type="project" value="UniProtKB-EC"/>
</dbReference>
<dbReference type="EC" id="3.5.1.19" evidence="6"/>
<dbReference type="Pfam" id="PF00857">
    <property type="entry name" value="Isochorismatase"/>
    <property type="match status" value="1"/>
</dbReference>
<dbReference type="PANTHER" id="PTHR11080:SF2">
    <property type="entry name" value="LD05707P"/>
    <property type="match status" value="1"/>
</dbReference>
<evidence type="ECO:0000256" key="4">
    <source>
        <dbReference type="ARBA" id="ARBA00022801"/>
    </source>
</evidence>
<evidence type="ECO:0000256" key="3">
    <source>
        <dbReference type="ARBA" id="ARBA00022723"/>
    </source>
</evidence>
<proteinExistence type="inferred from homology"/>
<dbReference type="SUPFAM" id="SSF52499">
    <property type="entry name" value="Isochorismatase-like hydrolases"/>
    <property type="match status" value="1"/>
</dbReference>
<comment type="similarity">
    <text evidence="1">Belongs to the isochorismatase family.</text>
</comment>
<keyword evidence="10" id="KW-1185">Reference proteome</keyword>
<evidence type="ECO:0000256" key="1">
    <source>
        <dbReference type="ARBA" id="ARBA00006336"/>
    </source>
</evidence>